<dbReference type="SUPFAM" id="SSF48452">
    <property type="entry name" value="TPR-like"/>
    <property type="match status" value="1"/>
</dbReference>
<dbReference type="GO" id="GO:0005876">
    <property type="term" value="C:spindle microtubule"/>
    <property type="evidence" value="ECO:0007669"/>
    <property type="project" value="TreeGrafter"/>
</dbReference>
<dbReference type="AlphaFoldDB" id="A0A8K0P3I0"/>
<evidence type="ECO:0000256" key="6">
    <source>
        <dbReference type="ARBA" id="ARBA00023212"/>
    </source>
</evidence>
<keyword evidence="3" id="KW-0963">Cytoplasm</keyword>
<keyword evidence="6" id="KW-0206">Cytoskeleton</keyword>
<dbReference type="GO" id="GO:0008017">
    <property type="term" value="F:microtubule binding"/>
    <property type="evidence" value="ECO:0007669"/>
    <property type="project" value="TreeGrafter"/>
</dbReference>
<evidence type="ECO:0000256" key="5">
    <source>
        <dbReference type="ARBA" id="ARBA00022803"/>
    </source>
</evidence>
<evidence type="ECO:0000256" key="3">
    <source>
        <dbReference type="ARBA" id="ARBA00022490"/>
    </source>
</evidence>
<evidence type="ECO:0000256" key="7">
    <source>
        <dbReference type="ARBA" id="ARBA00039966"/>
    </source>
</evidence>
<dbReference type="Pfam" id="PF21033">
    <property type="entry name" value="RMD1-3"/>
    <property type="match status" value="1"/>
</dbReference>
<dbReference type="OrthoDB" id="69711at2759"/>
<comment type="subunit">
    <text evidence="2">Interacts with microtubules.</text>
</comment>
<sequence>MFNFIGLRRFTIPFNTLIRFYPLFSEIMKTTTRNGPLHFGLPRKLKIAVFTTLSGVSIMISTEIKLKEKLKEADDLFDQNMCDEVVRLLEPLTDIKDADVLWRLCRAKYTLAKDIADRQMKKNVIDEADGLIKEAISLNEASYQVHKWMAILIEAKSAYCSLKEKIMQAYEIKKHMLRALELNPKDATVHHLLGCWCFEVAALPWYQRKIANTIFAAPPNSSFEEALQHFLRAEEVDPQFYSMNYLMLGKTYLRLNDREKATFYLKLACEYPQKTTDDAKAKEEAASILKNI</sequence>
<proteinExistence type="predicted"/>
<accession>A0A8K0P3I0</accession>
<evidence type="ECO:0000256" key="2">
    <source>
        <dbReference type="ARBA" id="ARBA00011375"/>
    </source>
</evidence>
<protein>
    <recommendedName>
        <fullName evidence="7">Regulator of microtubule dynamics protein 1</fullName>
    </recommendedName>
    <alternativeName>
        <fullName evidence="8">Protein FAM82B</fullName>
    </alternativeName>
</protein>
<comment type="subcellular location">
    <subcellularLocation>
        <location evidence="1">Cytoplasm</location>
        <location evidence="1">Cytoskeleton</location>
    </subcellularLocation>
</comment>
<evidence type="ECO:0000256" key="8">
    <source>
        <dbReference type="ARBA" id="ARBA00041958"/>
    </source>
</evidence>
<dbReference type="InterPro" id="IPR049039">
    <property type="entry name" value="RMD1-3_a_helical_rpt"/>
</dbReference>
<keyword evidence="4" id="KW-0677">Repeat</keyword>
<dbReference type="InterPro" id="IPR011990">
    <property type="entry name" value="TPR-like_helical_dom_sf"/>
</dbReference>
<gene>
    <name evidence="9" type="ORF">J437_LFUL012037</name>
</gene>
<evidence type="ECO:0000313" key="10">
    <source>
        <dbReference type="Proteomes" id="UP000792457"/>
    </source>
</evidence>
<evidence type="ECO:0000256" key="1">
    <source>
        <dbReference type="ARBA" id="ARBA00004245"/>
    </source>
</evidence>
<dbReference type="GO" id="GO:0097431">
    <property type="term" value="C:mitotic spindle pole"/>
    <property type="evidence" value="ECO:0007669"/>
    <property type="project" value="TreeGrafter"/>
</dbReference>
<keyword evidence="5" id="KW-0802">TPR repeat</keyword>
<reference evidence="9" key="1">
    <citation type="submission" date="2013-04" db="EMBL/GenBank/DDBJ databases">
        <authorList>
            <person name="Qu J."/>
            <person name="Murali S.C."/>
            <person name="Bandaranaike D."/>
            <person name="Bellair M."/>
            <person name="Blankenburg K."/>
            <person name="Chao H."/>
            <person name="Dinh H."/>
            <person name="Doddapaneni H."/>
            <person name="Downs B."/>
            <person name="Dugan-Rocha S."/>
            <person name="Elkadiri S."/>
            <person name="Gnanaolivu R.D."/>
            <person name="Hernandez B."/>
            <person name="Javaid M."/>
            <person name="Jayaseelan J.C."/>
            <person name="Lee S."/>
            <person name="Li M."/>
            <person name="Ming W."/>
            <person name="Munidasa M."/>
            <person name="Muniz J."/>
            <person name="Nguyen L."/>
            <person name="Ongeri F."/>
            <person name="Osuji N."/>
            <person name="Pu L.-L."/>
            <person name="Puazo M."/>
            <person name="Qu C."/>
            <person name="Quiroz J."/>
            <person name="Raj R."/>
            <person name="Weissenberger G."/>
            <person name="Xin Y."/>
            <person name="Zou X."/>
            <person name="Han Y."/>
            <person name="Richards S."/>
            <person name="Worley K."/>
            <person name="Muzny D."/>
            <person name="Gibbs R."/>
        </authorList>
    </citation>
    <scope>NUCLEOTIDE SEQUENCE</scope>
    <source>
        <strain evidence="9">Sampled in the wild</strain>
    </source>
</reference>
<dbReference type="PANTHER" id="PTHR16056:SF16">
    <property type="entry name" value="REGULATOR OF MICROTUBULE DYNAMICS PROTEIN 1"/>
    <property type="match status" value="1"/>
</dbReference>
<dbReference type="Proteomes" id="UP000792457">
    <property type="component" value="Unassembled WGS sequence"/>
</dbReference>
<evidence type="ECO:0000256" key="4">
    <source>
        <dbReference type="ARBA" id="ARBA00022737"/>
    </source>
</evidence>
<reference evidence="9" key="2">
    <citation type="submission" date="2017-10" db="EMBL/GenBank/DDBJ databases">
        <title>Ladona fulva Genome sequencing and assembly.</title>
        <authorList>
            <person name="Murali S."/>
            <person name="Richards S."/>
            <person name="Bandaranaike D."/>
            <person name="Bellair M."/>
            <person name="Blankenburg K."/>
            <person name="Chao H."/>
            <person name="Dinh H."/>
            <person name="Doddapaneni H."/>
            <person name="Dugan-Rocha S."/>
            <person name="Elkadiri S."/>
            <person name="Gnanaolivu R."/>
            <person name="Hernandez B."/>
            <person name="Skinner E."/>
            <person name="Javaid M."/>
            <person name="Lee S."/>
            <person name="Li M."/>
            <person name="Ming W."/>
            <person name="Munidasa M."/>
            <person name="Muniz J."/>
            <person name="Nguyen L."/>
            <person name="Hughes D."/>
            <person name="Osuji N."/>
            <person name="Pu L.-L."/>
            <person name="Puazo M."/>
            <person name="Qu C."/>
            <person name="Quiroz J."/>
            <person name="Raj R."/>
            <person name="Weissenberger G."/>
            <person name="Xin Y."/>
            <person name="Zou X."/>
            <person name="Han Y."/>
            <person name="Worley K."/>
            <person name="Muzny D."/>
            <person name="Gibbs R."/>
        </authorList>
    </citation>
    <scope>NUCLEOTIDE SEQUENCE</scope>
    <source>
        <strain evidence="9">Sampled in the wild</strain>
    </source>
</reference>
<dbReference type="GO" id="GO:0005739">
    <property type="term" value="C:mitochondrion"/>
    <property type="evidence" value="ECO:0007669"/>
    <property type="project" value="TreeGrafter"/>
</dbReference>
<name>A0A8K0P3I0_LADFU</name>
<dbReference type="Gene3D" id="1.25.40.10">
    <property type="entry name" value="Tetratricopeptide repeat domain"/>
    <property type="match status" value="1"/>
</dbReference>
<evidence type="ECO:0000313" key="9">
    <source>
        <dbReference type="EMBL" id="KAG8231757.1"/>
    </source>
</evidence>
<dbReference type="PANTHER" id="PTHR16056">
    <property type="entry name" value="REGULATOR OF MICROTUBULE DYNAMICS PROTEIN"/>
    <property type="match status" value="1"/>
</dbReference>
<keyword evidence="10" id="KW-1185">Reference proteome</keyword>
<comment type="caution">
    <text evidence="9">The sequence shown here is derived from an EMBL/GenBank/DDBJ whole genome shotgun (WGS) entry which is preliminary data.</text>
</comment>
<dbReference type="EMBL" id="KZ308572">
    <property type="protein sequence ID" value="KAG8231757.1"/>
    <property type="molecule type" value="Genomic_DNA"/>
</dbReference>
<organism evidence="9 10">
    <name type="scientific">Ladona fulva</name>
    <name type="common">Scarce chaser dragonfly</name>
    <name type="synonym">Libellula fulva</name>
    <dbReference type="NCBI Taxonomy" id="123851"/>
    <lineage>
        <taxon>Eukaryota</taxon>
        <taxon>Metazoa</taxon>
        <taxon>Ecdysozoa</taxon>
        <taxon>Arthropoda</taxon>
        <taxon>Hexapoda</taxon>
        <taxon>Insecta</taxon>
        <taxon>Pterygota</taxon>
        <taxon>Palaeoptera</taxon>
        <taxon>Odonata</taxon>
        <taxon>Epiprocta</taxon>
        <taxon>Anisoptera</taxon>
        <taxon>Libelluloidea</taxon>
        <taxon>Libellulidae</taxon>
        <taxon>Ladona</taxon>
    </lineage>
</organism>